<dbReference type="Proteomes" id="UP000015531">
    <property type="component" value="Unassembled WGS sequence"/>
</dbReference>
<name>T0HWM5_9SPHN</name>
<accession>T0HWM5</accession>
<keyword evidence="2" id="KW-1185">Reference proteome</keyword>
<proteinExistence type="predicted"/>
<dbReference type="PATRIC" id="fig|1331060.3.peg.1314"/>
<evidence type="ECO:0000313" key="1">
    <source>
        <dbReference type="EMBL" id="EQB16553.1"/>
    </source>
</evidence>
<dbReference type="EMBL" id="ATDP01000075">
    <property type="protein sequence ID" value="EQB16553.1"/>
    <property type="molecule type" value="Genomic_DNA"/>
</dbReference>
<sequence length="43" mass="4785">MQHALIFLWIVEPGGNVAARVEYAPYVDIVVPLNSQTYSLLVP</sequence>
<dbReference type="AlphaFoldDB" id="T0HWM5"/>
<organism evidence="1 2">
    <name type="scientific">Sphingobium lactosutens DS20</name>
    <dbReference type="NCBI Taxonomy" id="1331060"/>
    <lineage>
        <taxon>Bacteria</taxon>
        <taxon>Pseudomonadati</taxon>
        <taxon>Pseudomonadota</taxon>
        <taxon>Alphaproteobacteria</taxon>
        <taxon>Sphingomonadales</taxon>
        <taxon>Sphingomonadaceae</taxon>
        <taxon>Sphingobium</taxon>
    </lineage>
</organism>
<comment type="caution">
    <text evidence="1">The sequence shown here is derived from an EMBL/GenBank/DDBJ whole genome shotgun (WGS) entry which is preliminary data.</text>
</comment>
<protein>
    <submittedName>
        <fullName evidence="1">Uncharacterized protein</fullName>
    </submittedName>
</protein>
<gene>
    <name evidence="1" type="ORF">RLDS_06975</name>
</gene>
<reference evidence="1 2" key="1">
    <citation type="journal article" date="2013" name="Genome Announc.">
        <title>Draft Genome Sequence of Sphingobium lactosutens Strain DS20T, Isolated from a Hexachlorocyclohexane Dumpsite.</title>
        <authorList>
            <person name="Kumar R."/>
            <person name="Dwivedi V."/>
            <person name="Negi V."/>
            <person name="Khurana J.P."/>
            <person name="Lal R."/>
        </authorList>
    </citation>
    <scope>NUCLEOTIDE SEQUENCE [LARGE SCALE GENOMIC DNA]</scope>
    <source>
        <strain evidence="1 2">DS20</strain>
    </source>
</reference>
<evidence type="ECO:0000313" key="2">
    <source>
        <dbReference type="Proteomes" id="UP000015531"/>
    </source>
</evidence>